<evidence type="ECO:0000313" key="6">
    <source>
        <dbReference type="Proteomes" id="UP000284375"/>
    </source>
</evidence>
<dbReference type="STRING" id="252740.A0A423VNE7"/>
<dbReference type="InterPro" id="IPR008978">
    <property type="entry name" value="HSP20-like_chaperone"/>
</dbReference>
<dbReference type="Proteomes" id="UP000284375">
    <property type="component" value="Unassembled WGS sequence"/>
</dbReference>
<proteinExistence type="inferred from homology"/>
<protein>
    <recommendedName>
        <fullName evidence="7">CS domain-containing protein</fullName>
    </recommendedName>
</protein>
<dbReference type="PROSITE" id="PS51203">
    <property type="entry name" value="CS"/>
    <property type="match status" value="1"/>
</dbReference>
<dbReference type="Pfam" id="PF05002">
    <property type="entry name" value="SGS"/>
    <property type="match status" value="1"/>
</dbReference>
<dbReference type="InterPro" id="IPR044563">
    <property type="entry name" value="Sgt1-like"/>
</dbReference>
<organism evidence="5 6">
    <name type="scientific">Cytospora chrysosperma</name>
    <name type="common">Cytospora canker fungus</name>
    <name type="synonym">Sphaeria chrysosperma</name>
    <dbReference type="NCBI Taxonomy" id="252740"/>
    <lineage>
        <taxon>Eukaryota</taxon>
        <taxon>Fungi</taxon>
        <taxon>Dikarya</taxon>
        <taxon>Ascomycota</taxon>
        <taxon>Pezizomycotina</taxon>
        <taxon>Sordariomycetes</taxon>
        <taxon>Sordariomycetidae</taxon>
        <taxon>Diaporthales</taxon>
        <taxon>Cytosporaceae</taxon>
        <taxon>Cytospora</taxon>
    </lineage>
</organism>
<dbReference type="GO" id="GO:0051087">
    <property type="term" value="F:protein-folding chaperone binding"/>
    <property type="evidence" value="ECO:0007669"/>
    <property type="project" value="InterPro"/>
</dbReference>
<feature type="compositionally biased region" description="Low complexity" evidence="2">
    <location>
        <begin position="371"/>
        <end position="386"/>
    </location>
</feature>
<name>A0A423VNE7_CYTCH</name>
<feature type="compositionally biased region" description="Basic and acidic residues" evidence="2">
    <location>
        <begin position="403"/>
        <end position="412"/>
    </location>
</feature>
<dbReference type="OrthoDB" id="1898560at2759"/>
<evidence type="ECO:0000259" key="4">
    <source>
        <dbReference type="PROSITE" id="PS51203"/>
    </source>
</evidence>
<feature type="compositionally biased region" description="Polar residues" evidence="2">
    <location>
        <begin position="357"/>
        <end position="370"/>
    </location>
</feature>
<evidence type="ECO:0000313" key="5">
    <source>
        <dbReference type="EMBL" id="ROV92530.1"/>
    </source>
</evidence>
<dbReference type="InterPro" id="IPR007699">
    <property type="entry name" value="SGS_dom"/>
</dbReference>
<feature type="compositionally biased region" description="Polar residues" evidence="2">
    <location>
        <begin position="446"/>
        <end position="459"/>
    </location>
</feature>
<dbReference type="InterPro" id="IPR011990">
    <property type="entry name" value="TPR-like_helical_dom_sf"/>
</dbReference>
<evidence type="ECO:0000259" key="3">
    <source>
        <dbReference type="PROSITE" id="PS51048"/>
    </source>
</evidence>
<dbReference type="EMBL" id="LJZO01000037">
    <property type="protein sequence ID" value="ROV92530.1"/>
    <property type="molecule type" value="Genomic_DNA"/>
</dbReference>
<feature type="domain" description="SGS" evidence="3">
    <location>
        <begin position="395"/>
        <end position="481"/>
    </location>
</feature>
<dbReference type="Pfam" id="PF04969">
    <property type="entry name" value="CS"/>
    <property type="match status" value="1"/>
</dbReference>
<sequence length="481" mass="53112">MSATRLSEAGLKAVEQRNWQDAITNLSKAIEQSKSPVWLLARSQAYLETGHLRKSMRDAEYAYCVAAERGNDKSRKQMIEATYRRSVAHFRAKEYANADKLAVWSQRLAEGVSVSASAEVHKENIDGDGFYHVTVEEAMAENKKNDEGSAGADPTSRLALMMGGGDEKTKPYKKDWNKAQMFRATVVRFLEALPADDPARKVSVKLVPTKPSLEDTKEEETTEIKDPEIEAAKADFVQSAPKPKVELSTQPFRSQFYQTDSSITVSLFMKFASKEDTGKVQVDMRCNLITANQLPRDPSTLYLIPYAAIDPVKSTYRVAPMKIEFTLVKALPGKWPSFGREEMSQPDLSDLPPADAQGTNVSTIPTSASGSSLAAQAPTLASASAPIIEKPKGPAYPTSSKSGPKDWERLGNDEDAEEEPKDVDHFFKQLFANSTPEQQRAMMKSYTESNGTSLSTDWDSVSKGKVETEPPKGMEAKKWSN</sequence>
<dbReference type="InterPro" id="IPR007052">
    <property type="entry name" value="CS_dom"/>
</dbReference>
<dbReference type="Gene3D" id="2.60.40.790">
    <property type="match status" value="1"/>
</dbReference>
<dbReference type="Gene3D" id="1.25.40.10">
    <property type="entry name" value="Tetratricopeptide repeat domain"/>
    <property type="match status" value="1"/>
</dbReference>
<evidence type="ECO:0000256" key="1">
    <source>
        <dbReference type="ARBA" id="ARBA00008509"/>
    </source>
</evidence>
<evidence type="ECO:0000256" key="2">
    <source>
        <dbReference type="SAM" id="MobiDB-lite"/>
    </source>
</evidence>
<feature type="domain" description="CS" evidence="4">
    <location>
        <begin position="249"/>
        <end position="339"/>
    </location>
</feature>
<feature type="compositionally biased region" description="Basic and acidic residues" evidence="2">
    <location>
        <begin position="460"/>
        <end position="481"/>
    </location>
</feature>
<keyword evidence="6" id="KW-1185">Reference proteome</keyword>
<dbReference type="PANTHER" id="PTHR45862">
    <property type="entry name" value="PROTEIN SGT1 HOMOLOG"/>
    <property type="match status" value="1"/>
</dbReference>
<dbReference type="AlphaFoldDB" id="A0A423VNE7"/>
<reference evidence="5 6" key="1">
    <citation type="submission" date="2015-09" db="EMBL/GenBank/DDBJ databases">
        <title>Host preference determinants of Valsa canker pathogens revealed by comparative genomics.</title>
        <authorList>
            <person name="Yin Z."/>
            <person name="Huang L."/>
        </authorList>
    </citation>
    <scope>NUCLEOTIDE SEQUENCE [LARGE SCALE GENOMIC DNA]</scope>
    <source>
        <strain evidence="5 6">YSFL</strain>
    </source>
</reference>
<accession>A0A423VNE7</accession>
<gene>
    <name evidence="5" type="ORF">VSDG_06712</name>
</gene>
<feature type="region of interest" description="Disordered" evidence="2">
    <location>
        <begin position="338"/>
        <end position="481"/>
    </location>
</feature>
<evidence type="ECO:0008006" key="7">
    <source>
        <dbReference type="Google" id="ProtNLM"/>
    </source>
</evidence>
<comment type="caution">
    <text evidence="5">The sequence shown here is derived from an EMBL/GenBank/DDBJ whole genome shotgun (WGS) entry which is preliminary data.</text>
</comment>
<comment type="similarity">
    <text evidence="1">Belongs to the SGT1 family.</text>
</comment>
<dbReference type="SUPFAM" id="SSF49764">
    <property type="entry name" value="HSP20-like chaperones"/>
    <property type="match status" value="1"/>
</dbReference>
<dbReference type="SUPFAM" id="SSF48452">
    <property type="entry name" value="TPR-like"/>
    <property type="match status" value="1"/>
</dbReference>
<dbReference type="PROSITE" id="PS51048">
    <property type="entry name" value="SGS"/>
    <property type="match status" value="1"/>
</dbReference>
<dbReference type="CDD" id="cd06466">
    <property type="entry name" value="p23_CS_SGT1_like"/>
    <property type="match status" value="1"/>
</dbReference>